<dbReference type="InterPro" id="IPR006689">
    <property type="entry name" value="Small_GTPase_ARF/SAR"/>
</dbReference>
<dbReference type="GO" id="GO:0005525">
    <property type="term" value="F:GTP binding"/>
    <property type="evidence" value="ECO:0007669"/>
    <property type="project" value="UniProtKB-KW"/>
</dbReference>
<sequence length="136" mass="15316">MRRLCSRMTSNFKYGTSEFPNTQTVIYVVDSSDIERLSNAKDEFHAILEEEEVKDVVVLVYAKKKDLSEALDDAAITEASSLHKIKSRKWAIFKTSATKGEWGLRGCHLGALVAVVATSSRSSREEQRQSFWGKGR</sequence>
<keyword evidence="5" id="KW-0931">ER-Golgi transport</keyword>
<keyword evidence="6" id="KW-0342">GTP-binding</keyword>
<accession>A0A8T2QWB0</accession>
<dbReference type="GO" id="GO:0016192">
    <property type="term" value="P:vesicle-mediated transport"/>
    <property type="evidence" value="ECO:0007669"/>
    <property type="project" value="UniProtKB-KW"/>
</dbReference>
<comment type="caution">
    <text evidence="7">The sequence shown here is derived from an EMBL/GenBank/DDBJ whole genome shotgun (WGS) entry which is preliminary data.</text>
</comment>
<keyword evidence="3" id="KW-0449">Lipoprotein</keyword>
<organism evidence="7 8">
    <name type="scientific">Ceratopteris richardii</name>
    <name type="common">Triangle waterfern</name>
    <dbReference type="NCBI Taxonomy" id="49495"/>
    <lineage>
        <taxon>Eukaryota</taxon>
        <taxon>Viridiplantae</taxon>
        <taxon>Streptophyta</taxon>
        <taxon>Embryophyta</taxon>
        <taxon>Tracheophyta</taxon>
        <taxon>Polypodiopsida</taxon>
        <taxon>Polypodiidae</taxon>
        <taxon>Polypodiales</taxon>
        <taxon>Pteridineae</taxon>
        <taxon>Pteridaceae</taxon>
        <taxon>Parkerioideae</taxon>
        <taxon>Ceratopteris</taxon>
    </lineage>
</organism>
<keyword evidence="4" id="KW-0547">Nucleotide-binding</keyword>
<dbReference type="PANTHER" id="PTHR11711">
    <property type="entry name" value="ADP RIBOSYLATION FACTOR-RELATED"/>
    <property type="match status" value="1"/>
</dbReference>
<dbReference type="OrthoDB" id="2011769at2759"/>
<evidence type="ECO:0000256" key="6">
    <source>
        <dbReference type="ARBA" id="ARBA00023134"/>
    </source>
</evidence>
<keyword evidence="2" id="KW-0150">Chloroplast</keyword>
<dbReference type="Pfam" id="PF00025">
    <property type="entry name" value="Arf"/>
    <property type="match status" value="1"/>
</dbReference>
<keyword evidence="5" id="KW-0813">Transport</keyword>
<dbReference type="EMBL" id="CM035436">
    <property type="protein sequence ID" value="KAH7288329.1"/>
    <property type="molecule type" value="Genomic_DNA"/>
</dbReference>
<evidence type="ECO:0000256" key="1">
    <source>
        <dbReference type="ARBA" id="ARBA00010290"/>
    </source>
</evidence>
<keyword evidence="8" id="KW-1185">Reference proteome</keyword>
<dbReference type="InterPro" id="IPR024156">
    <property type="entry name" value="Small_GTPase_ARF"/>
</dbReference>
<dbReference type="SUPFAM" id="SSF52540">
    <property type="entry name" value="P-loop containing nucleoside triphosphate hydrolases"/>
    <property type="match status" value="1"/>
</dbReference>
<evidence type="ECO:0000313" key="8">
    <source>
        <dbReference type="Proteomes" id="UP000825935"/>
    </source>
</evidence>
<evidence type="ECO:0000256" key="3">
    <source>
        <dbReference type="ARBA" id="ARBA00022707"/>
    </source>
</evidence>
<evidence type="ECO:0000256" key="2">
    <source>
        <dbReference type="ARBA" id="ARBA00022528"/>
    </source>
</evidence>
<dbReference type="InterPro" id="IPR027417">
    <property type="entry name" value="P-loop_NTPase"/>
</dbReference>
<dbReference type="AlphaFoldDB" id="A0A8T2QWB0"/>
<evidence type="ECO:0000256" key="5">
    <source>
        <dbReference type="ARBA" id="ARBA00022892"/>
    </source>
</evidence>
<dbReference type="GO" id="GO:0003924">
    <property type="term" value="F:GTPase activity"/>
    <property type="evidence" value="ECO:0007669"/>
    <property type="project" value="InterPro"/>
</dbReference>
<evidence type="ECO:0000313" key="7">
    <source>
        <dbReference type="EMBL" id="KAH7288329.1"/>
    </source>
</evidence>
<keyword evidence="2" id="KW-0934">Plastid</keyword>
<keyword evidence="3" id="KW-0519">Myristate</keyword>
<protein>
    <submittedName>
        <fullName evidence="7">Uncharacterized protein</fullName>
    </submittedName>
</protein>
<comment type="similarity">
    <text evidence="1">Belongs to the small GTPase superfamily. Arf family.</text>
</comment>
<evidence type="ECO:0000256" key="4">
    <source>
        <dbReference type="ARBA" id="ARBA00022741"/>
    </source>
</evidence>
<proteinExistence type="inferred from homology"/>
<dbReference type="Gene3D" id="3.40.50.300">
    <property type="entry name" value="P-loop containing nucleotide triphosphate hydrolases"/>
    <property type="match status" value="1"/>
</dbReference>
<gene>
    <name evidence="7" type="ORF">KP509_31G021900</name>
</gene>
<reference evidence="7" key="1">
    <citation type="submission" date="2021-08" db="EMBL/GenBank/DDBJ databases">
        <title>WGS assembly of Ceratopteris richardii.</title>
        <authorList>
            <person name="Marchant D.B."/>
            <person name="Chen G."/>
            <person name="Jenkins J."/>
            <person name="Shu S."/>
            <person name="Leebens-Mack J."/>
            <person name="Grimwood J."/>
            <person name="Schmutz J."/>
            <person name="Soltis P."/>
            <person name="Soltis D."/>
            <person name="Chen Z.-H."/>
        </authorList>
    </citation>
    <scope>NUCLEOTIDE SEQUENCE</scope>
    <source>
        <strain evidence="7">Whitten #5841</strain>
        <tissue evidence="7">Leaf</tissue>
    </source>
</reference>
<dbReference type="Proteomes" id="UP000825935">
    <property type="component" value="Chromosome 31"/>
</dbReference>
<name>A0A8T2QWB0_CERRI</name>